<accession>A0ABQ4J409</accession>
<protein>
    <submittedName>
        <fullName evidence="1">Uncharacterized protein</fullName>
    </submittedName>
</protein>
<evidence type="ECO:0000313" key="1">
    <source>
        <dbReference type="EMBL" id="GIJ24899.1"/>
    </source>
</evidence>
<proteinExistence type="predicted"/>
<gene>
    <name evidence="1" type="ORF">Vqi01_00610</name>
</gene>
<dbReference type="Proteomes" id="UP000653076">
    <property type="component" value="Unassembled WGS sequence"/>
</dbReference>
<evidence type="ECO:0000313" key="2">
    <source>
        <dbReference type="Proteomes" id="UP000653076"/>
    </source>
</evidence>
<name>A0ABQ4J409_9ACTN</name>
<dbReference type="RefSeq" id="WP_204031789.1">
    <property type="nucleotide sequence ID" value="NZ_BOPC01000002.1"/>
</dbReference>
<organism evidence="1 2">
    <name type="scientific">Micromonospora qiuiae</name>
    <dbReference type="NCBI Taxonomy" id="502268"/>
    <lineage>
        <taxon>Bacteria</taxon>
        <taxon>Bacillati</taxon>
        <taxon>Actinomycetota</taxon>
        <taxon>Actinomycetes</taxon>
        <taxon>Micromonosporales</taxon>
        <taxon>Micromonosporaceae</taxon>
        <taxon>Micromonospora</taxon>
    </lineage>
</organism>
<sequence length="62" mass="6445">MSNWSAGESATRLTCFPAPSEGSGSVAQFVLFNEPEHTTTAARRQLLDFLAAFAVGLAAGDA</sequence>
<reference evidence="1 2" key="1">
    <citation type="submission" date="2021-01" db="EMBL/GenBank/DDBJ databases">
        <title>Whole genome shotgun sequence of Verrucosispora qiuiae NBRC 106684.</title>
        <authorList>
            <person name="Komaki H."/>
            <person name="Tamura T."/>
        </authorList>
    </citation>
    <scope>NUCLEOTIDE SEQUENCE [LARGE SCALE GENOMIC DNA]</scope>
    <source>
        <strain evidence="1 2">NBRC 106684</strain>
    </source>
</reference>
<keyword evidence="2" id="KW-1185">Reference proteome</keyword>
<comment type="caution">
    <text evidence="1">The sequence shown here is derived from an EMBL/GenBank/DDBJ whole genome shotgun (WGS) entry which is preliminary data.</text>
</comment>
<dbReference type="EMBL" id="BOPC01000002">
    <property type="protein sequence ID" value="GIJ24899.1"/>
    <property type="molecule type" value="Genomic_DNA"/>
</dbReference>